<dbReference type="Proteomes" id="UP000176705">
    <property type="component" value="Unassembled WGS sequence"/>
</dbReference>
<gene>
    <name evidence="1" type="ORF">A3B37_03505</name>
</gene>
<reference evidence="1 2" key="1">
    <citation type="journal article" date="2016" name="Nat. Commun.">
        <title>Thousands of microbial genomes shed light on interconnected biogeochemical processes in an aquifer system.</title>
        <authorList>
            <person name="Anantharaman K."/>
            <person name="Brown C.T."/>
            <person name="Hug L.A."/>
            <person name="Sharon I."/>
            <person name="Castelle C.J."/>
            <person name="Probst A.J."/>
            <person name="Thomas B.C."/>
            <person name="Singh A."/>
            <person name="Wilkins M.J."/>
            <person name="Karaoz U."/>
            <person name="Brodie E.L."/>
            <person name="Williams K.H."/>
            <person name="Hubbard S.S."/>
            <person name="Banfield J.F."/>
        </authorList>
    </citation>
    <scope>NUCLEOTIDE SEQUENCE [LARGE SCALE GENOMIC DNA]</scope>
</reference>
<evidence type="ECO:0000313" key="1">
    <source>
        <dbReference type="EMBL" id="OHA09251.1"/>
    </source>
</evidence>
<dbReference type="STRING" id="1802280.A3B37_03505"/>
<organism evidence="1 2">
    <name type="scientific">Candidatus Sungbacteria bacterium RIFCSPLOWO2_01_FULL_59_16</name>
    <dbReference type="NCBI Taxonomy" id="1802280"/>
    <lineage>
        <taxon>Bacteria</taxon>
        <taxon>Candidatus Sungiibacteriota</taxon>
    </lineage>
</organism>
<dbReference type="PANTHER" id="PTHR38471:SF2">
    <property type="entry name" value="FOUR HELIX BUNDLE PROTEIN"/>
    <property type="match status" value="1"/>
</dbReference>
<name>A0A1G2LEJ4_9BACT</name>
<dbReference type="Pfam" id="PF05635">
    <property type="entry name" value="23S_rRNA_IVP"/>
    <property type="match status" value="1"/>
</dbReference>
<dbReference type="EMBL" id="MHQS01000005">
    <property type="protein sequence ID" value="OHA09251.1"/>
    <property type="molecule type" value="Genomic_DNA"/>
</dbReference>
<evidence type="ECO:0008006" key="3">
    <source>
        <dbReference type="Google" id="ProtNLM"/>
    </source>
</evidence>
<sequence length="118" mass="13484">MSFRYRNFRVYQEAISFHRLMVRFTKKFPKEFDYLKNQIRRASLSVILNIAEGSAKNSDKDFNRYVGNSLGSINESMAGCEVALSEQLITAQEFDTAEKAAENLANQLGSFSQKLKKS</sequence>
<comment type="caution">
    <text evidence="1">The sequence shown here is derived from an EMBL/GenBank/DDBJ whole genome shotgun (WGS) entry which is preliminary data.</text>
</comment>
<dbReference type="PANTHER" id="PTHR38471">
    <property type="entry name" value="FOUR HELIX BUNDLE PROTEIN"/>
    <property type="match status" value="1"/>
</dbReference>
<proteinExistence type="predicted"/>
<dbReference type="AlphaFoldDB" id="A0A1G2LEJ4"/>
<dbReference type="NCBIfam" id="TIGR02436">
    <property type="entry name" value="four helix bundle protein"/>
    <property type="match status" value="1"/>
</dbReference>
<evidence type="ECO:0000313" key="2">
    <source>
        <dbReference type="Proteomes" id="UP000176705"/>
    </source>
</evidence>
<dbReference type="InterPro" id="IPR036583">
    <property type="entry name" value="23S_rRNA_IVS_sf"/>
</dbReference>
<protein>
    <recommendedName>
        <fullName evidence="3">Four helix bundle protein</fullName>
    </recommendedName>
</protein>
<dbReference type="SUPFAM" id="SSF158446">
    <property type="entry name" value="IVS-encoded protein-like"/>
    <property type="match status" value="1"/>
</dbReference>
<dbReference type="CDD" id="cd16377">
    <property type="entry name" value="23S_rRNA_IVP_like"/>
    <property type="match status" value="1"/>
</dbReference>
<accession>A0A1G2LEJ4</accession>
<dbReference type="Gene3D" id="1.20.1440.60">
    <property type="entry name" value="23S rRNA-intervening sequence"/>
    <property type="match status" value="1"/>
</dbReference>
<dbReference type="InterPro" id="IPR012657">
    <property type="entry name" value="23S_rRNA-intervening_sequence"/>
</dbReference>